<evidence type="ECO:0000313" key="1">
    <source>
        <dbReference type="EMBL" id="KAH9311106.1"/>
    </source>
</evidence>
<protein>
    <submittedName>
        <fullName evidence="1">Uncharacterized protein</fullName>
    </submittedName>
</protein>
<dbReference type="EMBL" id="JAHRHJ020000006">
    <property type="protein sequence ID" value="KAH9311106.1"/>
    <property type="molecule type" value="Genomic_DNA"/>
</dbReference>
<reference evidence="1 2" key="1">
    <citation type="journal article" date="2021" name="Nat. Plants">
        <title>The Taxus genome provides insights into paclitaxel biosynthesis.</title>
        <authorList>
            <person name="Xiong X."/>
            <person name="Gou J."/>
            <person name="Liao Q."/>
            <person name="Li Y."/>
            <person name="Zhou Q."/>
            <person name="Bi G."/>
            <person name="Li C."/>
            <person name="Du R."/>
            <person name="Wang X."/>
            <person name="Sun T."/>
            <person name="Guo L."/>
            <person name="Liang H."/>
            <person name="Lu P."/>
            <person name="Wu Y."/>
            <person name="Zhang Z."/>
            <person name="Ro D.K."/>
            <person name="Shang Y."/>
            <person name="Huang S."/>
            <person name="Yan J."/>
        </authorList>
    </citation>
    <scope>NUCLEOTIDE SEQUENCE [LARGE SCALE GENOMIC DNA]</scope>
    <source>
        <strain evidence="1">Ta-2019</strain>
    </source>
</reference>
<sequence>RLILASLSLTGSGFYTSCGGSTGVGVMDPNLGGIVEQGMRLNHFRCPILDPRTHVHTVL</sequence>
<name>A0AA38L0J3_TAXCH</name>
<evidence type="ECO:0000313" key="2">
    <source>
        <dbReference type="Proteomes" id="UP000824469"/>
    </source>
</evidence>
<comment type="caution">
    <text evidence="1">The sequence shown here is derived from an EMBL/GenBank/DDBJ whole genome shotgun (WGS) entry which is preliminary data.</text>
</comment>
<dbReference type="AlphaFoldDB" id="A0AA38L0J3"/>
<feature type="non-terminal residue" evidence="1">
    <location>
        <position position="1"/>
    </location>
</feature>
<feature type="non-terminal residue" evidence="1">
    <location>
        <position position="59"/>
    </location>
</feature>
<organism evidence="1 2">
    <name type="scientific">Taxus chinensis</name>
    <name type="common">Chinese yew</name>
    <name type="synonym">Taxus wallichiana var. chinensis</name>
    <dbReference type="NCBI Taxonomy" id="29808"/>
    <lineage>
        <taxon>Eukaryota</taxon>
        <taxon>Viridiplantae</taxon>
        <taxon>Streptophyta</taxon>
        <taxon>Embryophyta</taxon>
        <taxon>Tracheophyta</taxon>
        <taxon>Spermatophyta</taxon>
        <taxon>Pinopsida</taxon>
        <taxon>Pinidae</taxon>
        <taxon>Conifers II</taxon>
        <taxon>Cupressales</taxon>
        <taxon>Taxaceae</taxon>
        <taxon>Taxus</taxon>
    </lineage>
</organism>
<accession>A0AA38L0J3</accession>
<keyword evidence="2" id="KW-1185">Reference proteome</keyword>
<gene>
    <name evidence="1" type="ORF">KI387_026141</name>
</gene>
<dbReference type="Proteomes" id="UP000824469">
    <property type="component" value="Unassembled WGS sequence"/>
</dbReference>
<proteinExistence type="predicted"/>